<dbReference type="PANTHER" id="PTHR30346:SF9">
    <property type="entry name" value="LYSR FAMILY TRANSCRIPTIONAL REGULATOR"/>
    <property type="match status" value="1"/>
</dbReference>
<dbReference type="GO" id="GO:0003677">
    <property type="term" value="F:DNA binding"/>
    <property type="evidence" value="ECO:0007669"/>
    <property type="project" value="UniProtKB-KW"/>
</dbReference>
<dbReference type="InterPro" id="IPR036390">
    <property type="entry name" value="WH_DNA-bd_sf"/>
</dbReference>
<sequence length="304" mass="33749">MSILRMRIIVLIGKLKKVTAVAEALNMKQPTVSFHLKKLEEEWGAKLFELKAGKVLFTEAGRLLHYYAQQIVSSSDEAERRMQELNTTSRNRLVIGCPDVVSQTLFDRRWFEETSANLTKEFAIAVQTGEPGYLMERMLAGEIDLVLSAKAGLLKGQAYTEEMEYRGKLLVVHSEQLVQIPLSLLLPATHPLMGVESVRPSDIAHYPAIALGEPSIQAAVAQWEADVQLSLRPIMELDQTSLVIKAVVEGMGIAIVPERITAQESGLVTLPLPGDAPPWSIIASWGHHHWNPPLLRKAIDLLKP</sequence>
<dbReference type="PANTHER" id="PTHR30346">
    <property type="entry name" value="TRANSCRIPTIONAL DUAL REGULATOR HCAR-RELATED"/>
    <property type="match status" value="1"/>
</dbReference>
<dbReference type="EMBL" id="JAELUP010000107">
    <property type="protein sequence ID" value="MBJ6363784.1"/>
    <property type="molecule type" value="Genomic_DNA"/>
</dbReference>
<dbReference type="Pfam" id="PF03466">
    <property type="entry name" value="LysR_substrate"/>
    <property type="match status" value="1"/>
</dbReference>
<reference evidence="6" key="1">
    <citation type="submission" date="2020-12" db="EMBL/GenBank/DDBJ databases">
        <authorList>
            <person name="Huq M.A."/>
        </authorList>
    </citation>
    <scope>NUCLEOTIDE SEQUENCE</scope>
    <source>
        <strain evidence="6">MAHUQ-46</strain>
    </source>
</reference>
<protein>
    <submittedName>
        <fullName evidence="6">LysR family transcriptional regulator</fullName>
    </submittedName>
</protein>
<evidence type="ECO:0000256" key="2">
    <source>
        <dbReference type="ARBA" id="ARBA00023015"/>
    </source>
</evidence>
<evidence type="ECO:0000313" key="6">
    <source>
        <dbReference type="EMBL" id="MBJ6363784.1"/>
    </source>
</evidence>
<keyword evidence="7" id="KW-1185">Reference proteome</keyword>
<dbReference type="SUPFAM" id="SSF53850">
    <property type="entry name" value="Periplasmic binding protein-like II"/>
    <property type="match status" value="1"/>
</dbReference>
<dbReference type="InterPro" id="IPR005119">
    <property type="entry name" value="LysR_subst-bd"/>
</dbReference>
<dbReference type="SUPFAM" id="SSF46785">
    <property type="entry name" value="Winged helix' DNA-binding domain"/>
    <property type="match status" value="1"/>
</dbReference>
<dbReference type="InterPro" id="IPR000847">
    <property type="entry name" value="LysR_HTH_N"/>
</dbReference>
<dbReference type="InterPro" id="IPR036388">
    <property type="entry name" value="WH-like_DNA-bd_sf"/>
</dbReference>
<evidence type="ECO:0000256" key="1">
    <source>
        <dbReference type="ARBA" id="ARBA00009437"/>
    </source>
</evidence>
<feature type="domain" description="HTH lysR-type" evidence="5">
    <location>
        <begin position="1"/>
        <end position="58"/>
    </location>
</feature>
<dbReference type="CDD" id="cd00090">
    <property type="entry name" value="HTH_ARSR"/>
    <property type="match status" value="1"/>
</dbReference>
<keyword evidence="2" id="KW-0805">Transcription regulation</keyword>
<dbReference type="CDD" id="cd05466">
    <property type="entry name" value="PBP2_LTTR_substrate"/>
    <property type="match status" value="1"/>
</dbReference>
<comment type="caution">
    <text evidence="6">The sequence shown here is derived from an EMBL/GenBank/DDBJ whole genome shotgun (WGS) entry which is preliminary data.</text>
</comment>
<name>A0A934J8J6_9BACL</name>
<dbReference type="Gene3D" id="1.10.10.10">
    <property type="entry name" value="Winged helix-like DNA-binding domain superfamily/Winged helix DNA-binding domain"/>
    <property type="match status" value="1"/>
</dbReference>
<keyword evidence="4" id="KW-0804">Transcription</keyword>
<dbReference type="AlphaFoldDB" id="A0A934J8J6"/>
<evidence type="ECO:0000313" key="7">
    <source>
        <dbReference type="Proteomes" id="UP000640274"/>
    </source>
</evidence>
<evidence type="ECO:0000256" key="3">
    <source>
        <dbReference type="ARBA" id="ARBA00023125"/>
    </source>
</evidence>
<accession>A0A934J8J6</accession>
<dbReference type="Proteomes" id="UP000640274">
    <property type="component" value="Unassembled WGS sequence"/>
</dbReference>
<evidence type="ECO:0000259" key="5">
    <source>
        <dbReference type="PROSITE" id="PS50931"/>
    </source>
</evidence>
<dbReference type="PROSITE" id="PS50931">
    <property type="entry name" value="HTH_LYSR"/>
    <property type="match status" value="1"/>
</dbReference>
<dbReference type="PRINTS" id="PR00039">
    <property type="entry name" value="HTHLYSR"/>
</dbReference>
<keyword evidence="3" id="KW-0238">DNA-binding</keyword>
<dbReference type="RefSeq" id="WP_199021381.1">
    <property type="nucleotide sequence ID" value="NZ_JAELUP010000107.1"/>
</dbReference>
<gene>
    <name evidence="6" type="ORF">JFN88_21460</name>
</gene>
<dbReference type="GO" id="GO:0003700">
    <property type="term" value="F:DNA-binding transcription factor activity"/>
    <property type="evidence" value="ECO:0007669"/>
    <property type="project" value="InterPro"/>
</dbReference>
<evidence type="ECO:0000256" key="4">
    <source>
        <dbReference type="ARBA" id="ARBA00023163"/>
    </source>
</evidence>
<proteinExistence type="inferred from homology"/>
<dbReference type="Pfam" id="PF00126">
    <property type="entry name" value="HTH_1"/>
    <property type="match status" value="1"/>
</dbReference>
<organism evidence="6 7">
    <name type="scientific">Paenibacillus roseus</name>
    <dbReference type="NCBI Taxonomy" id="2798579"/>
    <lineage>
        <taxon>Bacteria</taxon>
        <taxon>Bacillati</taxon>
        <taxon>Bacillota</taxon>
        <taxon>Bacilli</taxon>
        <taxon>Bacillales</taxon>
        <taxon>Paenibacillaceae</taxon>
        <taxon>Paenibacillus</taxon>
    </lineage>
</organism>
<comment type="similarity">
    <text evidence="1">Belongs to the LysR transcriptional regulatory family.</text>
</comment>
<dbReference type="InterPro" id="IPR011991">
    <property type="entry name" value="ArsR-like_HTH"/>
</dbReference>
<dbReference type="GO" id="GO:0032993">
    <property type="term" value="C:protein-DNA complex"/>
    <property type="evidence" value="ECO:0007669"/>
    <property type="project" value="TreeGrafter"/>
</dbReference>
<dbReference type="Gene3D" id="3.40.190.290">
    <property type="match status" value="1"/>
</dbReference>